<dbReference type="Pfam" id="PF14530">
    <property type="entry name" value="DUF4439"/>
    <property type="match status" value="1"/>
</dbReference>
<reference evidence="3 4" key="1">
    <citation type="submission" date="2016-01" db="EMBL/GenBank/DDBJ databases">
        <title>Genome sequence of Oerskovia enterophila VJag, an agar and cellulose degrading bacterium.</title>
        <authorList>
            <person name="Poehlein A."/>
            <person name="Jag V."/>
            <person name="Bengelsdorf F."/>
            <person name="Duerre P."/>
            <person name="Daniel R."/>
        </authorList>
    </citation>
    <scope>NUCLEOTIDE SEQUENCE [LARGE SCALE GENOMIC DNA]</scope>
    <source>
        <strain evidence="3 4">VJag</strain>
    </source>
</reference>
<feature type="region of interest" description="Disordered" evidence="1">
    <location>
        <begin position="86"/>
        <end position="117"/>
    </location>
</feature>
<dbReference type="InterPro" id="IPR029447">
    <property type="entry name" value="DUF4439"/>
</dbReference>
<dbReference type="PATRIC" id="fig|43678.3.peg.739"/>
<proteinExistence type="predicted"/>
<accession>A0A163SM16</accession>
<dbReference type="SUPFAM" id="SSF47240">
    <property type="entry name" value="Ferritin-like"/>
    <property type="match status" value="1"/>
</dbReference>
<feature type="compositionally biased region" description="Low complexity" evidence="1">
    <location>
        <begin position="105"/>
        <end position="117"/>
    </location>
</feature>
<evidence type="ECO:0000313" key="3">
    <source>
        <dbReference type="EMBL" id="KZM36571.1"/>
    </source>
</evidence>
<protein>
    <recommendedName>
        <fullName evidence="2">DUF4439 domain-containing protein</fullName>
    </recommendedName>
</protein>
<dbReference type="AlphaFoldDB" id="A0A163SM16"/>
<feature type="domain" description="DUF4439" evidence="2">
    <location>
        <begin position="196"/>
        <end position="319"/>
    </location>
</feature>
<evidence type="ECO:0000259" key="2">
    <source>
        <dbReference type="Pfam" id="PF14530"/>
    </source>
</evidence>
<dbReference type="InterPro" id="IPR009078">
    <property type="entry name" value="Ferritin-like_SF"/>
</dbReference>
<dbReference type="Gene3D" id="1.20.1260.10">
    <property type="match status" value="1"/>
</dbReference>
<dbReference type="EMBL" id="LRIE01000047">
    <property type="protein sequence ID" value="KZM36571.1"/>
    <property type="molecule type" value="Genomic_DNA"/>
</dbReference>
<dbReference type="InterPro" id="IPR012347">
    <property type="entry name" value="Ferritin-like"/>
</dbReference>
<evidence type="ECO:0000313" key="4">
    <source>
        <dbReference type="Proteomes" id="UP000076447"/>
    </source>
</evidence>
<dbReference type="STRING" id="43678.OJAG_07000"/>
<gene>
    <name evidence="3" type="ORF">OJAG_07000</name>
</gene>
<comment type="caution">
    <text evidence="3">The sequence shown here is derived from an EMBL/GenBank/DDBJ whole genome shotgun (WGS) entry which is preliminary data.</text>
</comment>
<evidence type="ECO:0000256" key="1">
    <source>
        <dbReference type="SAM" id="MobiDB-lite"/>
    </source>
</evidence>
<dbReference type="Proteomes" id="UP000076447">
    <property type="component" value="Unassembled WGS sequence"/>
</dbReference>
<organism evidence="3 4">
    <name type="scientific">Oerskovia enterophila</name>
    <dbReference type="NCBI Taxonomy" id="43678"/>
    <lineage>
        <taxon>Bacteria</taxon>
        <taxon>Bacillati</taxon>
        <taxon>Actinomycetota</taxon>
        <taxon>Actinomycetes</taxon>
        <taxon>Micrococcales</taxon>
        <taxon>Cellulomonadaceae</taxon>
        <taxon>Oerskovia</taxon>
    </lineage>
</organism>
<sequence>MVSIVTSLTLLTVAGCGLRLETPPPTEPVPDAQETLRRDAVDGALLVGELAVAAGATSSGLDATSLATLAEAGTFADLHVTQLGGVYDSGLPEPDGDTDEPPSGATEQPTTPTTATPAEVLDALAASSASMREGIDQTDDGPFARLLTSIVSSQDASARQLAVSTGTPLPESLALPTGLLVPETTPSGLTATDLSTIIEAEDAAGYAFEVRAALADGDVRAAALDRAVLHRARAEAWAQAAGTAGGAQDPRRVAYSVPADVPTAELAVQLESSLAESYAALTAEAGTGTRLPLADLSTEASLAAVAWGAPLAAFPGLPEQSTTPPAAG</sequence>
<name>A0A163SM16_9CELL</name>